<dbReference type="RefSeq" id="WP_138184247.1">
    <property type="nucleotide sequence ID" value="NZ_LS992241.1"/>
</dbReference>
<dbReference type="Proteomes" id="UP000304148">
    <property type="component" value="Chromosome"/>
</dbReference>
<keyword evidence="1" id="KW-0732">Signal</keyword>
<feature type="chain" id="PRO_5039256506" description="PepSY domain-containing protein" evidence="1">
    <location>
        <begin position="22"/>
        <end position="333"/>
    </location>
</feature>
<evidence type="ECO:0000313" key="2">
    <source>
        <dbReference type="EMBL" id="SYX81609.1"/>
    </source>
</evidence>
<proteinExistence type="predicted"/>
<feature type="signal peptide" evidence="1">
    <location>
        <begin position="1"/>
        <end position="21"/>
    </location>
</feature>
<evidence type="ECO:0008006" key="4">
    <source>
        <dbReference type="Google" id="ProtNLM"/>
    </source>
</evidence>
<dbReference type="EMBL" id="LS992241">
    <property type="protein sequence ID" value="SYX81609.1"/>
    <property type="molecule type" value="Genomic_DNA"/>
</dbReference>
<evidence type="ECO:0000256" key="1">
    <source>
        <dbReference type="SAM" id="SignalP"/>
    </source>
</evidence>
<accession>A0A383R5I1</accession>
<reference evidence="3" key="1">
    <citation type="submission" date="2018-08" db="EMBL/GenBank/DDBJ databases">
        <authorList>
            <person name="Chevrot R."/>
        </authorList>
    </citation>
    <scope>NUCLEOTIDE SEQUENCE [LARGE SCALE GENOMIC DNA]</scope>
</reference>
<organism evidence="2 3">
    <name type="scientific">Paenibacillus alvei</name>
    <name type="common">Bacillus alvei</name>
    <dbReference type="NCBI Taxonomy" id="44250"/>
    <lineage>
        <taxon>Bacteria</taxon>
        <taxon>Bacillati</taxon>
        <taxon>Bacillota</taxon>
        <taxon>Bacilli</taxon>
        <taxon>Bacillales</taxon>
        <taxon>Paenibacillaceae</taxon>
        <taxon>Paenibacillus</taxon>
    </lineage>
</organism>
<name>A0A383R5I1_PAEAL</name>
<evidence type="ECO:0000313" key="3">
    <source>
        <dbReference type="Proteomes" id="UP000304148"/>
    </source>
</evidence>
<dbReference type="AlphaFoldDB" id="A0A383R5I1"/>
<protein>
    <recommendedName>
        <fullName evidence="4">PepSY domain-containing protein</fullName>
    </recommendedName>
</protein>
<sequence length="333" mass="36988">MNLKKSALASLLVSSMFVTLAGPIPAGAGAAQQQEQQQSNSKKIQIDQKLAAKLEKAVKQFAGKEIKLNLQDTSQPISDLVQVKSADGKYSVNFRGKTGEITTIRGYQTIDKISKEDLSEVLKMLKGLYAKKDYTFDKEVHVDLHDVESKTPFSMYSLNGKGFSALLMKNYPGWPTKIHVSAQVEVAKNELDPKLMEKAAGAVKTALGHNFEVTKAWVGGTNKKSTWKLKGGNITLSLDGTGKTEYIYDISRKQLTTNKEITEKEVKEIVAPIAKKLFNLDIQGLEVKWDGASRDFIFNQKKDTKMTVALDADKNVVYMFSGIRMLLEDLERD</sequence>
<gene>
    <name evidence="2" type="ORF">PBLR_10028</name>
</gene>